<evidence type="ECO:0000313" key="1">
    <source>
        <dbReference type="EMBL" id="MDX5979646.1"/>
    </source>
</evidence>
<dbReference type="Gene3D" id="3.40.50.11780">
    <property type="match status" value="1"/>
</dbReference>
<dbReference type="AlphaFoldDB" id="A0AAJ2S0S2"/>
<dbReference type="GeneID" id="303167634"/>
<evidence type="ECO:0000313" key="2">
    <source>
        <dbReference type="Proteomes" id="UP001276761"/>
    </source>
</evidence>
<dbReference type="Proteomes" id="UP001276761">
    <property type="component" value="Unassembled WGS sequence"/>
</dbReference>
<gene>
    <name evidence="1" type="ORF">SIL78_19025</name>
</gene>
<name>A0AAJ2S0S2_9GAMM</name>
<accession>A0AAJ2S0S2</accession>
<dbReference type="EMBL" id="JAWXXT010000002">
    <property type="protein sequence ID" value="MDX5979646.1"/>
    <property type="molecule type" value="Genomic_DNA"/>
</dbReference>
<reference evidence="1" key="1">
    <citation type="submission" date="2023-11" db="EMBL/GenBank/DDBJ databases">
        <title>MicrobeMod: A computational toolkit for identifying prokaryotic methylation and restriction-modification with nanopore sequencing.</title>
        <authorList>
            <person name="Crits-Christoph A."/>
            <person name="Kang S.C."/>
            <person name="Lee H."/>
            <person name="Ostrov N."/>
        </authorList>
    </citation>
    <scope>NUCLEOTIDE SEQUENCE</scope>
    <source>
        <strain evidence="1">ATCC BAA-953</strain>
    </source>
</reference>
<protein>
    <submittedName>
        <fullName evidence="1">Uncharacterized protein</fullName>
    </submittedName>
</protein>
<proteinExistence type="predicted"/>
<sequence length="520" mass="56424">MSMIKSTITNAADITILTLIDNTYRTIRGNNSIAACVVEAPKGPVGRVLNVHGENWRDILGKPFHAREGIKSEGLRHLNEAAEACESVQVVRVVAEDAEFPSIGFNSTGAAEPITKSSHKYGTTVESDTGVAITVYPKDGDPSTKRKISITNVDTEKERITLEVTEQDSLGADQLVERLTFSFDPDAVDDMGAPAYVESVFENFSTRLDVSVGPDASIADFAVTGPEAFEGGTNGGVPTTEDYKKAWNAFRDMRVDLNFMFAAGNYDVDVLANCIEIAEGRHAQFFFDAPAQLGNDAAVNWLSNAALQSRQANCYHGAFSFQDPFYGGRAVWGYSGAVAAARARGNANFAGNVPGVHYAAAGTKRGGINRRGARALYATDPLDKDAFYTARINPILANETGPGVVIGDDLAIHFQENYSRFGWVNSITNYIVHRFMQAAAFAKFEPDGLTRDILTDLTTEMMEELVTAGALVRPRDDANGGNRPYVIKVEQVEIDLWKVTWEVCPTGAARRIAGQPKLIK</sequence>
<dbReference type="RefSeq" id="WP_198350048.1">
    <property type="nucleotide sequence ID" value="NZ_JABASV010000012.1"/>
</dbReference>
<comment type="caution">
    <text evidence="1">The sequence shown here is derived from an EMBL/GenBank/DDBJ whole genome shotgun (WGS) entry which is preliminary data.</text>
</comment>
<organism evidence="1 2">
    <name type="scientific">Vreelandella alkaliphila</name>
    <dbReference type="NCBI Taxonomy" id="272774"/>
    <lineage>
        <taxon>Bacteria</taxon>
        <taxon>Pseudomonadati</taxon>
        <taxon>Pseudomonadota</taxon>
        <taxon>Gammaproteobacteria</taxon>
        <taxon>Oceanospirillales</taxon>
        <taxon>Halomonadaceae</taxon>
        <taxon>Vreelandella</taxon>
    </lineage>
</organism>